<evidence type="ECO:0000256" key="5">
    <source>
        <dbReference type="ARBA" id="ARBA00023458"/>
    </source>
</evidence>
<comment type="subunit">
    <text evidence="6">Forms polymers.</text>
</comment>
<dbReference type="Gene3D" id="3.30.420.40">
    <property type="match status" value="2"/>
</dbReference>
<feature type="binding site" evidence="6">
    <location>
        <begin position="215"/>
        <end position="218"/>
    </location>
    <ligand>
        <name>ATP</name>
        <dbReference type="ChEBI" id="CHEBI:30616"/>
    </ligand>
</feature>
<dbReference type="GO" id="GO:0005737">
    <property type="term" value="C:cytoplasm"/>
    <property type="evidence" value="ECO:0007669"/>
    <property type="project" value="UniProtKB-SubCell"/>
</dbReference>
<comment type="subcellular location">
    <subcellularLocation>
        <location evidence="6">Cytoplasm</location>
    </subcellularLocation>
    <text evidence="6">Membrane-associated.</text>
</comment>
<reference evidence="8" key="1">
    <citation type="submission" date="2017-09" db="EMBL/GenBank/DDBJ databases">
        <title>Depth-based differentiation of microbial function through sediment-hosted aquifers and enrichment of novel symbionts in the deep terrestrial subsurface.</title>
        <authorList>
            <person name="Probst A.J."/>
            <person name="Ladd B."/>
            <person name="Jarett J.K."/>
            <person name="Geller-Mcgrath D.E."/>
            <person name="Sieber C.M.K."/>
            <person name="Emerson J.B."/>
            <person name="Anantharaman K."/>
            <person name="Thomas B.C."/>
            <person name="Malmstrom R."/>
            <person name="Stieglmeier M."/>
            <person name="Klingl A."/>
            <person name="Woyke T."/>
            <person name="Ryan C.M."/>
            <person name="Banfield J.F."/>
        </authorList>
    </citation>
    <scope>NUCLEOTIDE SEQUENCE [LARGE SCALE GENOMIC DNA]</scope>
</reference>
<dbReference type="NCBIfam" id="TIGR00904">
    <property type="entry name" value="mreB"/>
    <property type="match status" value="1"/>
</dbReference>
<dbReference type="NCBIfam" id="NF010539">
    <property type="entry name" value="PRK13927.1"/>
    <property type="match status" value="1"/>
</dbReference>
<comment type="similarity">
    <text evidence="5 6">Belongs to the FtsA/MreB family.</text>
</comment>
<dbReference type="InterPro" id="IPR043129">
    <property type="entry name" value="ATPase_NBD"/>
</dbReference>
<evidence type="ECO:0000256" key="6">
    <source>
        <dbReference type="HAMAP-Rule" id="MF_02207"/>
    </source>
</evidence>
<proteinExistence type="inferred from homology"/>
<keyword evidence="2 6" id="KW-0547">Nucleotide-binding</keyword>
<evidence type="ECO:0000256" key="2">
    <source>
        <dbReference type="ARBA" id="ARBA00022741"/>
    </source>
</evidence>
<dbReference type="AlphaFoldDB" id="A0A2M7W1U9"/>
<feature type="binding site" evidence="6">
    <location>
        <begin position="19"/>
        <end position="21"/>
    </location>
    <ligand>
        <name>ATP</name>
        <dbReference type="ChEBI" id="CHEBI:30616"/>
    </ligand>
</feature>
<evidence type="ECO:0000313" key="8">
    <source>
        <dbReference type="Proteomes" id="UP000228952"/>
    </source>
</evidence>
<accession>A0A2M7W1U9</accession>
<evidence type="ECO:0000313" key="7">
    <source>
        <dbReference type="EMBL" id="PJA13664.1"/>
    </source>
</evidence>
<dbReference type="GO" id="GO:0000902">
    <property type="term" value="P:cell morphogenesis"/>
    <property type="evidence" value="ECO:0007669"/>
    <property type="project" value="InterPro"/>
</dbReference>
<comment type="caution">
    <text evidence="7">The sequence shown here is derived from an EMBL/GenBank/DDBJ whole genome shotgun (WGS) entry which is preliminary data.</text>
</comment>
<evidence type="ECO:0000256" key="1">
    <source>
        <dbReference type="ARBA" id="ARBA00022490"/>
    </source>
</evidence>
<sequence length="349" mass="37403">MFESLFQLFTFDIGIDLGTANTRVGIKGKGVVLFEPSVVAINKATKEVLAVGKEAKEMLGRTPASVVALRPLKDGIIVDFDTTLAMLKYFINKVHQENSTYSTVPRPRVVIGVPSSITEVEKQAVIDAAEAAGAREAYVIEEPMAAAIGVGIPVNEPMGNLVVDIGGGTTDIAIISLGGIVVDKTIPIAGDEMDEQIVDFLKERYGILIGKRSAEKIKITVGSAIPLKKEKFVAIQGRDLLKGLPRSVEIGSNDVVEAVAPSLHAMTEAIKQAIEDAPPELVSDIFTQGMLLTGGGGKLEGLDKYWEEALHIKVKRPADPSYSVVLGTLEALNHLDVLKRLKEAERSLL</sequence>
<comment type="caution">
    <text evidence="6">Lacks conserved residue(s) required for the propagation of feature annotation.</text>
</comment>
<dbReference type="GO" id="GO:0005524">
    <property type="term" value="F:ATP binding"/>
    <property type="evidence" value="ECO:0007669"/>
    <property type="project" value="UniProtKB-KW"/>
</dbReference>
<feature type="binding site" evidence="6">
    <location>
        <begin position="167"/>
        <end position="169"/>
    </location>
    <ligand>
        <name>ATP</name>
        <dbReference type="ChEBI" id="CHEBI:30616"/>
    </ligand>
</feature>
<dbReference type="PANTHER" id="PTHR42749">
    <property type="entry name" value="CELL SHAPE-DETERMINING PROTEIN MREB"/>
    <property type="match status" value="1"/>
</dbReference>
<organism evidence="7 8">
    <name type="scientific">Candidatus Dojkabacteria bacterium CG_4_10_14_0_2_um_filter_Dojkabacteria_WS6_41_15</name>
    <dbReference type="NCBI Taxonomy" id="2014249"/>
    <lineage>
        <taxon>Bacteria</taxon>
        <taxon>Candidatus Dojkabacteria</taxon>
    </lineage>
</organism>
<name>A0A2M7W1U9_9BACT</name>
<keyword evidence="3 6" id="KW-0067">ATP-binding</keyword>
<dbReference type="Pfam" id="PF06723">
    <property type="entry name" value="MreB_Mbl"/>
    <property type="match status" value="1"/>
</dbReference>
<comment type="function">
    <text evidence="6">Forms membrane-associated dynamic filaments that are essential for cell shape determination. Acts by regulating cell wall synthesis and cell elongation, and thus cell shape. A feedback loop between cell geometry and MreB localization may maintain elongated cell shape by targeting cell wall growth to regions of negative cell wall curvature.</text>
</comment>
<dbReference type="Proteomes" id="UP000228952">
    <property type="component" value="Unassembled WGS sequence"/>
</dbReference>
<dbReference type="GO" id="GO:0008360">
    <property type="term" value="P:regulation of cell shape"/>
    <property type="evidence" value="ECO:0007669"/>
    <property type="project" value="UniProtKB-UniRule"/>
</dbReference>
<evidence type="ECO:0000256" key="3">
    <source>
        <dbReference type="ARBA" id="ARBA00022840"/>
    </source>
</evidence>
<gene>
    <name evidence="6" type="primary">mreB</name>
    <name evidence="7" type="ORF">COX64_03080</name>
</gene>
<dbReference type="InterPro" id="IPR004753">
    <property type="entry name" value="MreB"/>
</dbReference>
<dbReference type="InterPro" id="IPR056546">
    <property type="entry name" value="MreB_MamK-like"/>
</dbReference>
<keyword evidence="1 6" id="KW-0963">Cytoplasm</keyword>
<dbReference type="PRINTS" id="PR01652">
    <property type="entry name" value="SHAPEPROTEIN"/>
</dbReference>
<dbReference type="PANTHER" id="PTHR42749:SF1">
    <property type="entry name" value="CELL SHAPE-DETERMINING PROTEIN MREB"/>
    <property type="match status" value="1"/>
</dbReference>
<dbReference type="HAMAP" id="MF_02207">
    <property type="entry name" value="MreB"/>
    <property type="match status" value="1"/>
</dbReference>
<protein>
    <recommendedName>
        <fullName evidence="6">Cell shape-determining protein MreB</fullName>
    </recommendedName>
</protein>
<dbReference type="SUPFAM" id="SSF53067">
    <property type="entry name" value="Actin-like ATPase domain"/>
    <property type="match status" value="2"/>
</dbReference>
<evidence type="ECO:0000256" key="4">
    <source>
        <dbReference type="ARBA" id="ARBA00022960"/>
    </source>
</evidence>
<keyword evidence="4 6" id="KW-0133">Cell shape</keyword>
<dbReference type="CDD" id="cd10225">
    <property type="entry name" value="ASKHA_NBD_MreB-like"/>
    <property type="match status" value="1"/>
</dbReference>
<dbReference type="EMBL" id="PFQB01000078">
    <property type="protein sequence ID" value="PJA13664.1"/>
    <property type="molecule type" value="Genomic_DNA"/>
</dbReference>